<organism evidence="2 3">
    <name type="scientific">Salix dunnii</name>
    <dbReference type="NCBI Taxonomy" id="1413687"/>
    <lineage>
        <taxon>Eukaryota</taxon>
        <taxon>Viridiplantae</taxon>
        <taxon>Streptophyta</taxon>
        <taxon>Embryophyta</taxon>
        <taxon>Tracheophyta</taxon>
        <taxon>Spermatophyta</taxon>
        <taxon>Magnoliopsida</taxon>
        <taxon>eudicotyledons</taxon>
        <taxon>Gunneridae</taxon>
        <taxon>Pentapetalae</taxon>
        <taxon>rosids</taxon>
        <taxon>fabids</taxon>
        <taxon>Malpighiales</taxon>
        <taxon>Salicaceae</taxon>
        <taxon>Saliceae</taxon>
        <taxon>Salix</taxon>
    </lineage>
</organism>
<proteinExistence type="predicted"/>
<feature type="compositionally biased region" description="Basic and acidic residues" evidence="1">
    <location>
        <begin position="63"/>
        <end position="72"/>
    </location>
</feature>
<comment type="caution">
    <text evidence="2">The sequence shown here is derived from an EMBL/GenBank/DDBJ whole genome shotgun (WGS) entry which is preliminary data.</text>
</comment>
<keyword evidence="3" id="KW-1185">Reference proteome</keyword>
<evidence type="ECO:0008006" key="4">
    <source>
        <dbReference type="Google" id="ProtNLM"/>
    </source>
</evidence>
<dbReference type="Proteomes" id="UP000657918">
    <property type="component" value="Unassembled WGS sequence"/>
</dbReference>
<evidence type="ECO:0000313" key="2">
    <source>
        <dbReference type="EMBL" id="KAF9670872.1"/>
    </source>
</evidence>
<dbReference type="EMBL" id="JADGMS010000013">
    <property type="protein sequence ID" value="KAF9670872.1"/>
    <property type="molecule type" value="Genomic_DNA"/>
</dbReference>
<evidence type="ECO:0000256" key="1">
    <source>
        <dbReference type="SAM" id="MobiDB-lite"/>
    </source>
</evidence>
<sequence>MSSTTKAWAVATSIAAVEALKDQGYCGWNYTIRSLHQQAKNQVRSASKPRKLSSPSSTLVSSKVRENHKAKQSEESMRKVMYLSSWGLSFSVTFESFNFSSLSVPGNVHDKETTIAFSLNSRLKRNSAAAYYCTMSWKSKVWTVVGSVAAVEELKDKNLCRLNSPMKSLHYHHVINNMVSSSSKPTQVGREAASPPPPPPAAAAGAATTTSKFAPKRKCKEKRVNQSEDSLRTVMYLSCWGPN</sequence>
<feature type="region of interest" description="Disordered" evidence="1">
    <location>
        <begin position="41"/>
        <end position="72"/>
    </location>
</feature>
<dbReference type="Pfam" id="PF12609">
    <property type="entry name" value="DUF3774"/>
    <property type="match status" value="2"/>
</dbReference>
<dbReference type="OrthoDB" id="995075at2759"/>
<feature type="region of interest" description="Disordered" evidence="1">
    <location>
        <begin position="181"/>
        <end position="225"/>
    </location>
</feature>
<accession>A0A835JJJ3</accession>
<dbReference type="AlphaFoldDB" id="A0A835JJJ3"/>
<reference evidence="2 3" key="1">
    <citation type="submission" date="2020-10" db="EMBL/GenBank/DDBJ databases">
        <title>Plant Genome Project.</title>
        <authorList>
            <person name="Zhang R.-G."/>
        </authorList>
    </citation>
    <scope>NUCLEOTIDE SEQUENCE [LARGE SCALE GENOMIC DNA]</scope>
    <source>
        <strain evidence="2">FAFU-HL-1</strain>
        <tissue evidence="2">Leaf</tissue>
    </source>
</reference>
<protein>
    <recommendedName>
        <fullName evidence="4">Wound-responsive family protein</fullName>
    </recommendedName>
</protein>
<dbReference type="PANTHER" id="PTHR33090">
    <property type="entry name" value="DUF3774 DOMAIN PROTEIN-RELATED"/>
    <property type="match status" value="1"/>
</dbReference>
<evidence type="ECO:0000313" key="3">
    <source>
        <dbReference type="Proteomes" id="UP000657918"/>
    </source>
</evidence>
<feature type="compositionally biased region" description="Low complexity" evidence="1">
    <location>
        <begin position="52"/>
        <end position="62"/>
    </location>
</feature>
<gene>
    <name evidence="2" type="ORF">SADUNF_Sadunf13G0114300</name>
</gene>
<name>A0A835JJJ3_9ROSI</name>
<dbReference type="InterPro" id="IPR022251">
    <property type="entry name" value="DUF3774_wound-induced"/>
</dbReference>